<organism evidence="1 2">
    <name type="scientific">Daphnia magna</name>
    <dbReference type="NCBI Taxonomy" id="35525"/>
    <lineage>
        <taxon>Eukaryota</taxon>
        <taxon>Metazoa</taxon>
        <taxon>Ecdysozoa</taxon>
        <taxon>Arthropoda</taxon>
        <taxon>Crustacea</taxon>
        <taxon>Branchiopoda</taxon>
        <taxon>Diplostraca</taxon>
        <taxon>Cladocera</taxon>
        <taxon>Anomopoda</taxon>
        <taxon>Daphniidae</taxon>
        <taxon>Daphnia</taxon>
    </lineage>
</organism>
<reference evidence="1 2" key="1">
    <citation type="journal article" date="2023" name="Nucleic Acids Res.">
        <title>The hologenome of Daphnia magna reveals possible DNA methylation and microbiome-mediated evolution of the host genome.</title>
        <authorList>
            <person name="Chaturvedi A."/>
            <person name="Li X."/>
            <person name="Dhandapani V."/>
            <person name="Marshall H."/>
            <person name="Kissane S."/>
            <person name="Cuenca-Cambronero M."/>
            <person name="Asole G."/>
            <person name="Calvet F."/>
            <person name="Ruiz-Romero M."/>
            <person name="Marangio P."/>
            <person name="Guigo R."/>
            <person name="Rago D."/>
            <person name="Mirbahai L."/>
            <person name="Eastwood N."/>
            <person name="Colbourne J.K."/>
            <person name="Zhou J."/>
            <person name="Mallon E."/>
            <person name="Orsini L."/>
        </authorList>
    </citation>
    <scope>NUCLEOTIDE SEQUENCE [LARGE SCALE GENOMIC DNA]</scope>
    <source>
        <strain evidence="1">LRV0_1</strain>
    </source>
</reference>
<sequence length="69" mass="7844">MPDGYEHHLPYVHAILFTLCKKLPESAVMMIAAILVQLLPGQRMKNTHLCDHTGRAPLCAVDWPSLFRF</sequence>
<keyword evidence="2" id="KW-1185">Reference proteome</keyword>
<protein>
    <submittedName>
        <fullName evidence="1">Uncharacterized protein</fullName>
    </submittedName>
</protein>
<proteinExistence type="predicted"/>
<accession>A0ABR0B294</accession>
<gene>
    <name evidence="1" type="ORF">OUZ56_027900</name>
</gene>
<evidence type="ECO:0000313" key="2">
    <source>
        <dbReference type="Proteomes" id="UP001234178"/>
    </source>
</evidence>
<evidence type="ECO:0000313" key="1">
    <source>
        <dbReference type="EMBL" id="KAK4035818.1"/>
    </source>
</evidence>
<dbReference type="EMBL" id="JAOYFB010000040">
    <property type="protein sequence ID" value="KAK4035818.1"/>
    <property type="molecule type" value="Genomic_DNA"/>
</dbReference>
<dbReference type="Proteomes" id="UP001234178">
    <property type="component" value="Unassembled WGS sequence"/>
</dbReference>
<comment type="caution">
    <text evidence="1">The sequence shown here is derived from an EMBL/GenBank/DDBJ whole genome shotgun (WGS) entry which is preliminary data.</text>
</comment>
<name>A0ABR0B294_9CRUS</name>